<reference evidence="1 2" key="1">
    <citation type="submission" date="2024-06" db="EMBL/GenBank/DDBJ databases">
        <authorList>
            <person name="Kraege A."/>
            <person name="Thomma B."/>
        </authorList>
    </citation>
    <scope>NUCLEOTIDE SEQUENCE [LARGE SCALE GENOMIC DNA]</scope>
</reference>
<proteinExistence type="predicted"/>
<name>A0ABP1GC58_9CHLO</name>
<organism evidence="1 2">
    <name type="scientific">Coccomyxa viridis</name>
    <dbReference type="NCBI Taxonomy" id="1274662"/>
    <lineage>
        <taxon>Eukaryota</taxon>
        <taxon>Viridiplantae</taxon>
        <taxon>Chlorophyta</taxon>
        <taxon>core chlorophytes</taxon>
        <taxon>Trebouxiophyceae</taxon>
        <taxon>Trebouxiophyceae incertae sedis</taxon>
        <taxon>Coccomyxaceae</taxon>
        <taxon>Coccomyxa</taxon>
    </lineage>
</organism>
<dbReference type="Proteomes" id="UP001497392">
    <property type="component" value="Unassembled WGS sequence"/>
</dbReference>
<keyword evidence="2" id="KW-1185">Reference proteome</keyword>
<protein>
    <submittedName>
        <fullName evidence="1">G13138 protein</fullName>
    </submittedName>
</protein>
<gene>
    <name evidence="1" type="primary">g13138</name>
    <name evidence="1" type="ORF">VP750_LOCUS11660</name>
</gene>
<accession>A0ABP1GC58</accession>
<evidence type="ECO:0000313" key="1">
    <source>
        <dbReference type="EMBL" id="CAL5229754.1"/>
    </source>
</evidence>
<evidence type="ECO:0000313" key="2">
    <source>
        <dbReference type="Proteomes" id="UP001497392"/>
    </source>
</evidence>
<dbReference type="EMBL" id="CAXHTA020000021">
    <property type="protein sequence ID" value="CAL5229754.1"/>
    <property type="molecule type" value="Genomic_DNA"/>
</dbReference>
<comment type="caution">
    <text evidence="1">The sequence shown here is derived from an EMBL/GenBank/DDBJ whole genome shotgun (WGS) entry which is preliminary data.</text>
</comment>
<sequence>MMAASLTVGAPFAGVRPCQKPCSRASGRGALVCRAQAQDKSQDVSLQMLVAGAAAALLISASPAHAGVKFEKVQTKKMFQGSGAPASVKLPSVPSVPEVKKPGEPIKLPSFGIDAGTIALPAAVLGIGGLGFVASKVDPGFADVFREAVVKDSTSYAGYEQSIKSEAEKAAAKVKGGAKKATQKIKATGKEAGKKSGLFGFLNN</sequence>